<feature type="non-terminal residue" evidence="2">
    <location>
        <position position="36"/>
    </location>
</feature>
<dbReference type="InterPro" id="IPR008861">
    <property type="entry name" value="GpX-like"/>
</dbReference>
<dbReference type="Proteomes" id="UP000245761">
    <property type="component" value="Unassembled WGS sequence"/>
</dbReference>
<sequence length="36" mass="3889">MKVRALQGDTVDLLCFRHYGTTQGVTAQVLDANPGL</sequence>
<dbReference type="AlphaFoldDB" id="A0A2U2TWJ6"/>
<organism evidence="2 3">
    <name type="scientific">Escherichia coli</name>
    <dbReference type="NCBI Taxonomy" id="562"/>
    <lineage>
        <taxon>Bacteria</taxon>
        <taxon>Pseudomonadati</taxon>
        <taxon>Pseudomonadota</taxon>
        <taxon>Gammaproteobacteria</taxon>
        <taxon>Enterobacterales</taxon>
        <taxon>Enterobacteriaceae</taxon>
        <taxon>Escherichia</taxon>
    </lineage>
</organism>
<gene>
    <name evidence="2" type="ORF">DD762_30200</name>
    <name evidence="1" type="ORF">DD762_30210</name>
</gene>
<accession>A0A2U2TWJ6</accession>
<reference evidence="2 3" key="1">
    <citation type="submission" date="2018-04" db="EMBL/GenBank/DDBJ databases">
        <title>Draft Genomic Sequencing Of Potential Extraintestinal Pathogenic Escherichia coli B8S56 Isolated from Retail Chicken Skin.</title>
        <authorList>
            <person name="Xu A."/>
            <person name="Tilman S."/>
            <person name="Wisser-Parker K."/>
            <person name="Scullen O.J."/>
            <person name="Sommers C."/>
        </authorList>
    </citation>
    <scope>NUCLEOTIDE SEQUENCE [LARGE SCALE GENOMIC DNA]</scope>
    <source>
        <strain evidence="2 3">B8S56</strain>
    </source>
</reference>
<dbReference type="RefSeq" id="WP_172453802.1">
    <property type="nucleotide sequence ID" value="NZ_QEMT01000282.1"/>
</dbReference>
<name>A0A2U2TWJ6_ECOLX</name>
<dbReference type="EMBL" id="QEMT01000282">
    <property type="protein sequence ID" value="PWH43166.1"/>
    <property type="molecule type" value="Genomic_DNA"/>
</dbReference>
<protein>
    <submittedName>
        <fullName evidence="2">Phage tail protein</fullName>
    </submittedName>
</protein>
<evidence type="ECO:0000313" key="1">
    <source>
        <dbReference type="EMBL" id="PWH43021.1"/>
    </source>
</evidence>
<evidence type="ECO:0000313" key="3">
    <source>
        <dbReference type="Proteomes" id="UP000245761"/>
    </source>
</evidence>
<evidence type="ECO:0000313" key="2">
    <source>
        <dbReference type="EMBL" id="PWH43166.1"/>
    </source>
</evidence>
<dbReference type="Pfam" id="PF05489">
    <property type="entry name" value="Phage_tail_X"/>
    <property type="match status" value="1"/>
</dbReference>
<proteinExistence type="predicted"/>
<comment type="caution">
    <text evidence="2">The sequence shown here is derived from an EMBL/GenBank/DDBJ whole genome shotgun (WGS) entry which is preliminary data.</text>
</comment>
<dbReference type="EMBL" id="QEMT01000283">
    <property type="protein sequence ID" value="PWH43021.1"/>
    <property type="molecule type" value="Genomic_DNA"/>
</dbReference>